<dbReference type="Proteomes" id="UP000009096">
    <property type="component" value="Unassembled WGS sequence"/>
</dbReference>
<protein>
    <submittedName>
        <fullName evidence="1">Uncharacterized protein</fullName>
    </submittedName>
</protein>
<dbReference type="HOGENOM" id="CLU_2085040_0_0_1"/>
<accession>W7N781</accession>
<dbReference type="RefSeq" id="XP_018762146.1">
    <property type="nucleotide sequence ID" value="XM_018903399.1"/>
</dbReference>
<organism evidence="1 2">
    <name type="scientific">Gibberella moniliformis (strain M3125 / FGSC 7600)</name>
    <name type="common">Maize ear and stalk rot fungus</name>
    <name type="synonym">Fusarium verticillioides</name>
    <dbReference type="NCBI Taxonomy" id="334819"/>
    <lineage>
        <taxon>Eukaryota</taxon>
        <taxon>Fungi</taxon>
        <taxon>Dikarya</taxon>
        <taxon>Ascomycota</taxon>
        <taxon>Pezizomycotina</taxon>
        <taxon>Sordariomycetes</taxon>
        <taxon>Hypocreomycetidae</taxon>
        <taxon>Hypocreales</taxon>
        <taxon>Nectriaceae</taxon>
        <taxon>Fusarium</taxon>
        <taxon>Fusarium fujikuroi species complex</taxon>
    </lineage>
</organism>
<dbReference type="EMBL" id="DS022267">
    <property type="protein sequence ID" value="EWG55955.1"/>
    <property type="molecule type" value="Genomic_DNA"/>
</dbReference>
<dbReference type="AlphaFoldDB" id="W7N781"/>
<reference evidence="1 2" key="2">
    <citation type="journal article" date="2010" name="Nature">
        <title>Comparative genomics reveals mobile pathogenicity chromosomes in Fusarium.</title>
        <authorList>
            <person name="Ma L.J."/>
            <person name="van der Does H.C."/>
            <person name="Borkovich K.A."/>
            <person name="Coleman J.J."/>
            <person name="Daboussi M.J."/>
            <person name="Di Pietro A."/>
            <person name="Dufresne M."/>
            <person name="Freitag M."/>
            <person name="Grabherr M."/>
            <person name="Henrissat B."/>
            <person name="Houterman P.M."/>
            <person name="Kang S."/>
            <person name="Shim W.B."/>
            <person name="Woloshuk C."/>
            <person name="Xie X."/>
            <person name="Xu J.R."/>
            <person name="Antoniw J."/>
            <person name="Baker S.E."/>
            <person name="Bluhm B.H."/>
            <person name="Breakspear A."/>
            <person name="Brown D.W."/>
            <person name="Butchko R.A."/>
            <person name="Chapman S."/>
            <person name="Coulson R."/>
            <person name="Coutinho P.M."/>
            <person name="Danchin E.G."/>
            <person name="Diener A."/>
            <person name="Gale L.R."/>
            <person name="Gardiner D.M."/>
            <person name="Goff S."/>
            <person name="Hammond-Kosack K.E."/>
            <person name="Hilburn K."/>
            <person name="Hua-Van A."/>
            <person name="Jonkers W."/>
            <person name="Kazan K."/>
            <person name="Kodira C.D."/>
            <person name="Koehrsen M."/>
            <person name="Kumar L."/>
            <person name="Lee Y.H."/>
            <person name="Li L."/>
            <person name="Manners J.M."/>
            <person name="Miranda-Saavedra D."/>
            <person name="Mukherjee M."/>
            <person name="Park G."/>
            <person name="Park J."/>
            <person name="Park S.Y."/>
            <person name="Proctor R.H."/>
            <person name="Regev A."/>
            <person name="Ruiz-Roldan M.C."/>
            <person name="Sain D."/>
            <person name="Sakthikumar S."/>
            <person name="Sykes S."/>
            <person name="Schwartz D.C."/>
            <person name="Turgeon B.G."/>
            <person name="Wapinski I."/>
            <person name="Yoder O."/>
            <person name="Young S."/>
            <person name="Zeng Q."/>
            <person name="Zhou S."/>
            <person name="Galagan J."/>
            <person name="Cuomo C.A."/>
            <person name="Kistler H.C."/>
            <person name="Rep M."/>
        </authorList>
    </citation>
    <scope>NUCLEOTIDE SEQUENCE [LARGE SCALE GENOMIC DNA]</scope>
    <source>
        <strain evidence="2">M3125 / FGSC 7600</strain>
    </source>
</reference>
<dbReference type="GeneID" id="30071347"/>
<evidence type="ECO:0000313" key="2">
    <source>
        <dbReference type="Proteomes" id="UP000009096"/>
    </source>
</evidence>
<dbReference type="KEGG" id="fvr:FVEG_14063"/>
<gene>
    <name evidence="1" type="ORF">FVEG_14063</name>
</gene>
<sequence>MAQPHKFGPGSGLISGLRAGLAIRLTAQGVYHKLTLYLDLSRPIDQSAVASSYACPARLPESETTKYTVGYTCSVRNTDDTIAPSTPIDQAFVTLKAKHTRHRYHLLRSTKYRQSVP</sequence>
<keyword evidence="2" id="KW-1185">Reference proteome</keyword>
<reference evidence="2" key="1">
    <citation type="journal article" date="2007" name="Science">
        <title>The Fusarium graminearum genome reveals a link between localized polymorphism and pathogen specialization.</title>
        <authorList>
            <person name="Cuomo C.A."/>
            <person name="Gueldener U."/>
            <person name="Xu J.-R."/>
            <person name="Trail F."/>
            <person name="Turgeon B.G."/>
            <person name="Di Pietro A."/>
            <person name="Walton J.D."/>
            <person name="Ma L.-J."/>
            <person name="Baker S.E."/>
            <person name="Rep M."/>
            <person name="Adam G."/>
            <person name="Antoniw J."/>
            <person name="Baldwin T."/>
            <person name="Calvo S.E."/>
            <person name="Chang Y.-L."/>
            <person name="DeCaprio D."/>
            <person name="Gale L.R."/>
            <person name="Gnerre S."/>
            <person name="Goswami R.S."/>
            <person name="Hammond-Kosack K."/>
            <person name="Harris L.J."/>
            <person name="Hilburn K."/>
            <person name="Kennell J.C."/>
            <person name="Kroken S."/>
            <person name="Magnuson J.K."/>
            <person name="Mannhaupt G."/>
            <person name="Mauceli E.W."/>
            <person name="Mewes H.-W."/>
            <person name="Mitterbauer R."/>
            <person name="Muehlbauer G."/>
            <person name="Muensterkoetter M."/>
            <person name="Nelson D."/>
            <person name="O'Donnell K."/>
            <person name="Ouellet T."/>
            <person name="Qi W."/>
            <person name="Quesneville H."/>
            <person name="Roncero M.I.G."/>
            <person name="Seong K.-Y."/>
            <person name="Tetko I.V."/>
            <person name="Urban M."/>
            <person name="Waalwijk C."/>
            <person name="Ward T.J."/>
            <person name="Yao J."/>
            <person name="Birren B.W."/>
            <person name="Kistler H.C."/>
        </authorList>
    </citation>
    <scope>NUCLEOTIDE SEQUENCE [LARGE SCALE GENOMIC DNA]</scope>
    <source>
        <strain evidence="2">M3125 / FGSC 7600</strain>
    </source>
</reference>
<name>W7N781_GIBM7</name>
<evidence type="ECO:0000313" key="1">
    <source>
        <dbReference type="EMBL" id="EWG55955.1"/>
    </source>
</evidence>
<dbReference type="VEuPathDB" id="FungiDB:FVEG_14063"/>
<proteinExistence type="predicted"/>